<accession>A0A414SK97</accession>
<protein>
    <submittedName>
        <fullName evidence="1">Uncharacterized protein</fullName>
    </submittedName>
</protein>
<comment type="caution">
    <text evidence="1">The sequence shown here is derived from an EMBL/GenBank/DDBJ whole genome shotgun (WGS) entry which is preliminary data.</text>
</comment>
<name>A0A414SK97_9FIRM</name>
<organism evidence="1 2">
    <name type="scientific">Blautia obeum</name>
    <dbReference type="NCBI Taxonomy" id="40520"/>
    <lineage>
        <taxon>Bacteria</taxon>
        <taxon>Bacillati</taxon>
        <taxon>Bacillota</taxon>
        <taxon>Clostridia</taxon>
        <taxon>Lachnospirales</taxon>
        <taxon>Lachnospiraceae</taxon>
        <taxon>Blautia</taxon>
    </lineage>
</organism>
<sequence length="130" mass="15080">MIEERNGFECIDNDCMQCSKSLGNRKYLFIQAVWLDGENDYCVVSDIEDLTTMSLEDIESAITGYYDDIEAMEKSYDLPLGQLDSVIAECNFEGRPFCDWEHQSEVVTWNRAEEIIQKFIDTDGEMFLSR</sequence>
<dbReference type="EMBL" id="QRHZ01000001">
    <property type="protein sequence ID" value="RHG19986.1"/>
    <property type="molecule type" value="Genomic_DNA"/>
</dbReference>
<dbReference type="RefSeq" id="WP_118197308.1">
    <property type="nucleotide sequence ID" value="NZ_QRHZ01000001.1"/>
</dbReference>
<proteinExistence type="predicted"/>
<evidence type="ECO:0000313" key="2">
    <source>
        <dbReference type="Proteomes" id="UP000284220"/>
    </source>
</evidence>
<dbReference type="Proteomes" id="UP000284220">
    <property type="component" value="Unassembled WGS sequence"/>
</dbReference>
<gene>
    <name evidence="1" type="ORF">DW272_01925</name>
</gene>
<dbReference type="AlphaFoldDB" id="A0A414SK97"/>
<evidence type="ECO:0000313" key="1">
    <source>
        <dbReference type="EMBL" id="RHG19986.1"/>
    </source>
</evidence>
<reference evidence="1 2" key="1">
    <citation type="submission" date="2018-08" db="EMBL/GenBank/DDBJ databases">
        <title>A genome reference for cultivated species of the human gut microbiota.</title>
        <authorList>
            <person name="Zou Y."/>
            <person name="Xue W."/>
            <person name="Luo G."/>
        </authorList>
    </citation>
    <scope>NUCLEOTIDE SEQUENCE [LARGE SCALE GENOMIC DNA]</scope>
    <source>
        <strain evidence="1 2">AM22-9LB</strain>
    </source>
</reference>